<dbReference type="Proteomes" id="UP000253370">
    <property type="component" value="Unassembled WGS sequence"/>
</dbReference>
<dbReference type="EMBL" id="QNTQ01000001">
    <property type="protein sequence ID" value="RBI87576.1"/>
    <property type="molecule type" value="Genomic_DNA"/>
</dbReference>
<proteinExistence type="predicted"/>
<sequence length="305" mass="33027">MPTAHRAATIPRRAFLGGCATAAMLPGATAATDRGFPRPLDLRVVQSGHSLTDPIVPMLEALVGAAGAGRAAARRIDRSTIPGSPMDLRWETRITGMPDARADIADYDVLVLTERISLSNTAPWHDSEEMALRWFTHAWTRGAGGKGAETILYASWVHVVSGPDFENPHNDPEGHIPFRDRLPLEMARWEAIRTHVNANRPAGAPAMRMIPGPLIMAAVHDAIARGAAPGLSDISDLFKDDIHVNDAGAYLVSLAHYAVIYGRDPRALPARIGKRGQPERELSAWMRDLVWRVVQDYPGAGLAGV</sequence>
<organism evidence="1 2">
    <name type="scientific">Rhodosalinus halophilus</name>
    <dbReference type="NCBI Taxonomy" id="2259333"/>
    <lineage>
        <taxon>Bacteria</taxon>
        <taxon>Pseudomonadati</taxon>
        <taxon>Pseudomonadota</taxon>
        <taxon>Alphaproteobacteria</taxon>
        <taxon>Rhodobacterales</taxon>
        <taxon>Paracoccaceae</taxon>
        <taxon>Rhodosalinus</taxon>
    </lineage>
</organism>
<reference evidence="1 2" key="1">
    <citation type="submission" date="2018-07" db="EMBL/GenBank/DDBJ databases">
        <title>Rhodosalinus sp. strain E84T genomic sequence and assembly.</title>
        <authorList>
            <person name="Liu Z.-W."/>
            <person name="Lu D.-C."/>
        </authorList>
    </citation>
    <scope>NUCLEOTIDE SEQUENCE [LARGE SCALE GENOMIC DNA]</scope>
    <source>
        <strain evidence="1 2">E84</strain>
    </source>
</reference>
<dbReference type="InterPro" id="IPR036514">
    <property type="entry name" value="SGNH_hydro_sf"/>
</dbReference>
<gene>
    <name evidence="1" type="ORF">DRV85_01215</name>
</gene>
<evidence type="ECO:0000313" key="2">
    <source>
        <dbReference type="Proteomes" id="UP000253370"/>
    </source>
</evidence>
<dbReference type="AlphaFoldDB" id="A0A365UDE7"/>
<dbReference type="OrthoDB" id="8883291at2"/>
<dbReference type="Gene3D" id="3.40.50.1110">
    <property type="entry name" value="SGNH hydrolase"/>
    <property type="match status" value="1"/>
</dbReference>
<evidence type="ECO:0000313" key="1">
    <source>
        <dbReference type="EMBL" id="RBI87576.1"/>
    </source>
</evidence>
<keyword evidence="2" id="KW-1185">Reference proteome</keyword>
<protein>
    <submittedName>
        <fullName evidence="1">Uncharacterized protein</fullName>
    </submittedName>
</protein>
<name>A0A365UDE7_9RHOB</name>
<dbReference type="GO" id="GO:0016788">
    <property type="term" value="F:hydrolase activity, acting on ester bonds"/>
    <property type="evidence" value="ECO:0007669"/>
    <property type="project" value="UniProtKB-ARBA"/>
</dbReference>
<accession>A0A365UDE7</accession>
<comment type="caution">
    <text evidence="1">The sequence shown here is derived from an EMBL/GenBank/DDBJ whole genome shotgun (WGS) entry which is preliminary data.</text>
</comment>
<dbReference type="RefSeq" id="WP_113287599.1">
    <property type="nucleotide sequence ID" value="NZ_QNTQ01000001.1"/>
</dbReference>